<evidence type="ECO:0008006" key="4">
    <source>
        <dbReference type="Google" id="ProtNLM"/>
    </source>
</evidence>
<dbReference type="AlphaFoldDB" id="A0A931F2F2"/>
<reference evidence="2" key="1">
    <citation type="submission" date="2020-11" db="EMBL/GenBank/DDBJ databases">
        <title>Whole-genome analyses of Nonomuraea sp. K274.</title>
        <authorList>
            <person name="Veyisoglu A."/>
        </authorList>
    </citation>
    <scope>NUCLEOTIDE SEQUENCE</scope>
    <source>
        <strain evidence="2">K274</strain>
    </source>
</reference>
<dbReference type="RefSeq" id="WP_195900384.1">
    <property type="nucleotide sequence ID" value="NZ_JADOGI010000162.1"/>
</dbReference>
<feature type="chain" id="PRO_5036815766" description="Lipoprotein" evidence="1">
    <location>
        <begin position="21"/>
        <end position="238"/>
    </location>
</feature>
<evidence type="ECO:0000256" key="1">
    <source>
        <dbReference type="SAM" id="SignalP"/>
    </source>
</evidence>
<organism evidence="2 3">
    <name type="scientific">Nonomuraea cypriaca</name>
    <dbReference type="NCBI Taxonomy" id="1187855"/>
    <lineage>
        <taxon>Bacteria</taxon>
        <taxon>Bacillati</taxon>
        <taxon>Actinomycetota</taxon>
        <taxon>Actinomycetes</taxon>
        <taxon>Streptosporangiales</taxon>
        <taxon>Streptosporangiaceae</taxon>
        <taxon>Nonomuraea</taxon>
    </lineage>
</organism>
<keyword evidence="1" id="KW-0732">Signal</keyword>
<evidence type="ECO:0000313" key="3">
    <source>
        <dbReference type="Proteomes" id="UP000605361"/>
    </source>
</evidence>
<evidence type="ECO:0000313" key="2">
    <source>
        <dbReference type="EMBL" id="MBF8191480.1"/>
    </source>
</evidence>
<comment type="caution">
    <text evidence="2">The sequence shown here is derived from an EMBL/GenBank/DDBJ whole genome shotgun (WGS) entry which is preliminary data.</text>
</comment>
<accession>A0A931F2F2</accession>
<gene>
    <name evidence="2" type="ORF">ITP53_38460</name>
</gene>
<name>A0A931F2F2_9ACTN</name>
<keyword evidence="3" id="KW-1185">Reference proteome</keyword>
<dbReference type="Proteomes" id="UP000605361">
    <property type="component" value="Unassembled WGS sequence"/>
</dbReference>
<feature type="signal peptide" evidence="1">
    <location>
        <begin position="1"/>
        <end position="20"/>
    </location>
</feature>
<sequence>MITILAACGALMATGVPAQAAAKDPVSVLKTKLKPGHGVRFTETTTWSDGTDEREAQSNKGVFQFGKKGIAAFDIKTDAVGYGPGRVINIGKTTYHSGDVLTRLLSEDKPWFKTPTSGLPDSWGQILNPAEPETLAALIKNGKTDKSSVTGEITMKDLKKASAWVSDARMDSDFDSTKISYTLTLSSAGLVSKVRSSYTVTEDGESSIVTVDSRYTGWGGKVSVKAPDPGKVTTKLFG</sequence>
<protein>
    <recommendedName>
        <fullName evidence="4">Lipoprotein</fullName>
    </recommendedName>
</protein>
<dbReference type="EMBL" id="JADOGI010000162">
    <property type="protein sequence ID" value="MBF8191480.1"/>
    <property type="molecule type" value="Genomic_DNA"/>
</dbReference>
<proteinExistence type="predicted"/>